<comment type="caution">
    <text evidence="2">The sequence shown here is derived from an EMBL/GenBank/DDBJ whole genome shotgun (WGS) entry which is preliminary data.</text>
</comment>
<keyword evidence="3" id="KW-1185">Reference proteome</keyword>
<dbReference type="AlphaFoldDB" id="A0AAN6WV47"/>
<reference evidence="2" key="1">
    <citation type="journal article" date="2023" name="Mol. Phylogenet. Evol.">
        <title>Genome-scale phylogeny and comparative genomics of the fungal order Sordariales.</title>
        <authorList>
            <person name="Hensen N."/>
            <person name="Bonometti L."/>
            <person name="Westerberg I."/>
            <person name="Brannstrom I.O."/>
            <person name="Guillou S."/>
            <person name="Cros-Aarteil S."/>
            <person name="Calhoun S."/>
            <person name="Haridas S."/>
            <person name="Kuo A."/>
            <person name="Mondo S."/>
            <person name="Pangilinan J."/>
            <person name="Riley R."/>
            <person name="LaButti K."/>
            <person name="Andreopoulos B."/>
            <person name="Lipzen A."/>
            <person name="Chen C."/>
            <person name="Yan M."/>
            <person name="Daum C."/>
            <person name="Ng V."/>
            <person name="Clum A."/>
            <person name="Steindorff A."/>
            <person name="Ohm R.A."/>
            <person name="Martin F."/>
            <person name="Silar P."/>
            <person name="Natvig D.O."/>
            <person name="Lalanne C."/>
            <person name="Gautier V."/>
            <person name="Ament-Velasquez S.L."/>
            <person name="Kruys A."/>
            <person name="Hutchinson M.I."/>
            <person name="Powell A.J."/>
            <person name="Barry K."/>
            <person name="Miller A.N."/>
            <person name="Grigoriev I.V."/>
            <person name="Debuchy R."/>
            <person name="Gladieux P."/>
            <person name="Hiltunen Thoren M."/>
            <person name="Johannesson H."/>
        </authorList>
    </citation>
    <scope>NUCLEOTIDE SEQUENCE</scope>
    <source>
        <strain evidence="2">PSN309</strain>
    </source>
</reference>
<evidence type="ECO:0008006" key="4">
    <source>
        <dbReference type="Google" id="ProtNLM"/>
    </source>
</evidence>
<name>A0AAN6WV47_9PEZI</name>
<accession>A0AAN6WV47</accession>
<dbReference type="EMBL" id="MU864393">
    <property type="protein sequence ID" value="KAK4188086.1"/>
    <property type="molecule type" value="Genomic_DNA"/>
</dbReference>
<evidence type="ECO:0000313" key="3">
    <source>
        <dbReference type="Proteomes" id="UP001302126"/>
    </source>
</evidence>
<sequence>MISTKTIITFLSAVAFTQAAPSPAPEENLSPRADGEIQPSYRAAHSINWSYQNYCEAPTSYGYVYRNVYSGQEWGQSALYTFTYPAASAGKQCWLEFYHAQPNWISNPAGVQIDVFTSYAPTQCNTGSMSNNRDVNLGRLNVPATGAATWAATYSTKLTQRGPCPAPGSVQALELVPVGDNMGISYPQDVGKGLRILYA</sequence>
<gene>
    <name evidence="2" type="ORF">QBC35DRAFT_215046</name>
</gene>
<proteinExistence type="predicted"/>
<feature type="signal peptide" evidence="1">
    <location>
        <begin position="1"/>
        <end position="19"/>
    </location>
</feature>
<evidence type="ECO:0000256" key="1">
    <source>
        <dbReference type="SAM" id="SignalP"/>
    </source>
</evidence>
<evidence type="ECO:0000313" key="2">
    <source>
        <dbReference type="EMBL" id="KAK4188086.1"/>
    </source>
</evidence>
<dbReference type="Proteomes" id="UP001302126">
    <property type="component" value="Unassembled WGS sequence"/>
</dbReference>
<organism evidence="2 3">
    <name type="scientific">Podospora australis</name>
    <dbReference type="NCBI Taxonomy" id="1536484"/>
    <lineage>
        <taxon>Eukaryota</taxon>
        <taxon>Fungi</taxon>
        <taxon>Dikarya</taxon>
        <taxon>Ascomycota</taxon>
        <taxon>Pezizomycotina</taxon>
        <taxon>Sordariomycetes</taxon>
        <taxon>Sordariomycetidae</taxon>
        <taxon>Sordariales</taxon>
        <taxon>Podosporaceae</taxon>
        <taxon>Podospora</taxon>
    </lineage>
</organism>
<feature type="chain" id="PRO_5042945795" description="Ubiquitin 3 binding protein But2 C-terminal domain-containing protein" evidence="1">
    <location>
        <begin position="20"/>
        <end position="199"/>
    </location>
</feature>
<reference evidence="2" key="2">
    <citation type="submission" date="2023-05" db="EMBL/GenBank/DDBJ databases">
        <authorList>
            <consortium name="Lawrence Berkeley National Laboratory"/>
            <person name="Steindorff A."/>
            <person name="Hensen N."/>
            <person name="Bonometti L."/>
            <person name="Westerberg I."/>
            <person name="Brannstrom I.O."/>
            <person name="Guillou S."/>
            <person name="Cros-Aarteil S."/>
            <person name="Calhoun S."/>
            <person name="Haridas S."/>
            <person name="Kuo A."/>
            <person name="Mondo S."/>
            <person name="Pangilinan J."/>
            <person name="Riley R."/>
            <person name="Labutti K."/>
            <person name="Andreopoulos B."/>
            <person name="Lipzen A."/>
            <person name="Chen C."/>
            <person name="Yanf M."/>
            <person name="Daum C."/>
            <person name="Ng V."/>
            <person name="Clum A."/>
            <person name="Ohm R."/>
            <person name="Martin F."/>
            <person name="Silar P."/>
            <person name="Natvig D."/>
            <person name="Lalanne C."/>
            <person name="Gautier V."/>
            <person name="Ament-Velasquez S.L."/>
            <person name="Kruys A."/>
            <person name="Hutchinson M.I."/>
            <person name="Powell A.J."/>
            <person name="Barry K."/>
            <person name="Miller A.N."/>
            <person name="Grigoriev I.V."/>
            <person name="Debuchy R."/>
            <person name="Gladieux P."/>
            <person name="Thoren M.H."/>
            <person name="Johannesson H."/>
        </authorList>
    </citation>
    <scope>NUCLEOTIDE SEQUENCE</scope>
    <source>
        <strain evidence="2">PSN309</strain>
    </source>
</reference>
<protein>
    <recommendedName>
        <fullName evidence="4">Ubiquitin 3 binding protein But2 C-terminal domain-containing protein</fullName>
    </recommendedName>
</protein>
<keyword evidence="1" id="KW-0732">Signal</keyword>